<sequence>QSHTYTRTHELFNDFVTELVKADRVIMLPIYAAREENISGVTSLQLVEAIEKKGIETKFFETPEASAKFIKESVGPDEVVVVMGAGPVTEVAKLLTE</sequence>
<proteinExistence type="predicted"/>
<dbReference type="InterPro" id="IPR036615">
    <property type="entry name" value="Mur_ligase_C_dom_sf"/>
</dbReference>
<feature type="non-terminal residue" evidence="2">
    <location>
        <position position="1"/>
    </location>
</feature>
<dbReference type="Pfam" id="PF02875">
    <property type="entry name" value="Mur_ligase_C"/>
    <property type="match status" value="1"/>
</dbReference>
<evidence type="ECO:0000313" key="2">
    <source>
        <dbReference type="EMBL" id="PIR95453.1"/>
    </source>
</evidence>
<dbReference type="SUPFAM" id="SSF53244">
    <property type="entry name" value="MurD-like peptide ligases, peptide-binding domain"/>
    <property type="match status" value="1"/>
</dbReference>
<dbReference type="Gene3D" id="3.90.190.20">
    <property type="entry name" value="Mur ligase, C-terminal domain"/>
    <property type="match status" value="1"/>
</dbReference>
<evidence type="ECO:0000313" key="3">
    <source>
        <dbReference type="Proteomes" id="UP000229972"/>
    </source>
</evidence>
<gene>
    <name evidence="2" type="ORF">COT93_02275</name>
</gene>
<dbReference type="PANTHER" id="PTHR43445:SF3">
    <property type="entry name" value="UDP-N-ACETYLMURAMATE--L-ALANINE LIGASE"/>
    <property type="match status" value="1"/>
</dbReference>
<accession>A0A2H0V8Q5</accession>
<dbReference type="EMBL" id="PFAL01000020">
    <property type="protein sequence ID" value="PIR95453.1"/>
    <property type="molecule type" value="Genomic_DNA"/>
</dbReference>
<comment type="caution">
    <text evidence="2">The sequence shown here is derived from an EMBL/GenBank/DDBJ whole genome shotgun (WGS) entry which is preliminary data.</text>
</comment>
<dbReference type="InterPro" id="IPR050061">
    <property type="entry name" value="MurCDEF_pg_biosynth"/>
</dbReference>
<name>A0A2H0V8Q5_9BACT</name>
<dbReference type="InterPro" id="IPR004101">
    <property type="entry name" value="Mur_ligase_C"/>
</dbReference>
<evidence type="ECO:0000259" key="1">
    <source>
        <dbReference type="Pfam" id="PF02875"/>
    </source>
</evidence>
<protein>
    <submittedName>
        <fullName evidence="2">UDP-N-acetylmuramate--L-alanine ligase</fullName>
    </submittedName>
</protein>
<feature type="domain" description="Mur ligase C-terminal" evidence="1">
    <location>
        <begin position="7"/>
        <end position="86"/>
    </location>
</feature>
<dbReference type="GO" id="GO:0016881">
    <property type="term" value="F:acid-amino acid ligase activity"/>
    <property type="evidence" value="ECO:0007669"/>
    <property type="project" value="InterPro"/>
</dbReference>
<dbReference type="AlphaFoldDB" id="A0A2H0V8Q5"/>
<dbReference type="PANTHER" id="PTHR43445">
    <property type="entry name" value="UDP-N-ACETYLMURAMATE--L-ALANINE LIGASE-RELATED"/>
    <property type="match status" value="1"/>
</dbReference>
<keyword evidence="2" id="KW-0436">Ligase</keyword>
<dbReference type="Proteomes" id="UP000229972">
    <property type="component" value="Unassembled WGS sequence"/>
</dbReference>
<organism evidence="2 3">
    <name type="scientific">Candidatus Falkowbacteria bacterium CG10_big_fil_rev_8_21_14_0_10_37_18</name>
    <dbReference type="NCBI Taxonomy" id="1974562"/>
    <lineage>
        <taxon>Bacteria</taxon>
        <taxon>Candidatus Falkowiibacteriota</taxon>
    </lineage>
</organism>
<reference evidence="3" key="1">
    <citation type="submission" date="2017-09" db="EMBL/GenBank/DDBJ databases">
        <title>Depth-based differentiation of microbial function through sediment-hosted aquifers and enrichment of novel symbionts in the deep terrestrial subsurface.</title>
        <authorList>
            <person name="Probst A.J."/>
            <person name="Ladd B."/>
            <person name="Jarett J.K."/>
            <person name="Geller-Mcgrath D.E."/>
            <person name="Sieber C.M.K."/>
            <person name="Emerson J.B."/>
            <person name="Anantharaman K."/>
            <person name="Thomas B.C."/>
            <person name="Malmstrom R."/>
            <person name="Stieglmeier M."/>
            <person name="Klingl A."/>
            <person name="Woyke T."/>
            <person name="Ryan C.M."/>
            <person name="Banfield J.F."/>
        </authorList>
    </citation>
    <scope>NUCLEOTIDE SEQUENCE [LARGE SCALE GENOMIC DNA]</scope>
</reference>